<evidence type="ECO:0000256" key="3">
    <source>
        <dbReference type="ARBA" id="ARBA00012180"/>
    </source>
</evidence>
<evidence type="ECO:0000313" key="10">
    <source>
        <dbReference type="Proteomes" id="UP001596976"/>
    </source>
</evidence>
<dbReference type="CDD" id="cd09277">
    <property type="entry name" value="RNase_HI_bacteria_like"/>
    <property type="match status" value="1"/>
</dbReference>
<comment type="caution">
    <text evidence="9">The sequence shown here is derived from an EMBL/GenBank/DDBJ whole genome shotgun (WGS) entry which is preliminary data.</text>
</comment>
<evidence type="ECO:0000256" key="1">
    <source>
        <dbReference type="ARBA" id="ARBA00000077"/>
    </source>
</evidence>
<sequence>MAKKYYAVKQGKKTGIFTNWDECKQNVHGYPGAKYKSFTNKIEAENYLNGIQEDEIEKVQIGESDSEVVAYVDGSFNEESNEFSYGAVIFYEGEQLHFNEKFNDPELVSMRNVAGEIKGSEKAMAFAIEQGAKALSIHYDYEGIAKWCTGEWKANKSGTISYKKYYDKIKKDVEIRFVKVKSHSGDEFNDLADKLAKEAFLQVGYGGDTVETTSKRTKKVGIYVEPTELEKLIISAGADLWDDFCFKALENKGNLIKCSFTVNDKPCSLNFFSKKNGTTTMSPSGKNTEYSSLLKDRIIEKSEYKDTGISKQHSLVITKEWAYKLVDFLEGIEDIKKECISHTNPQYVQCKFESVRGDRLNINIYDTGKVVLQGKPAYLYTEAMSFLSYCPEVSIKDVVEANNTFHDVDIKVEDTHTELHKLMPNAYKNLDNTLFKLLSPSISLKKVSVELEDYSCYAFPALRALEGYLMQIFSIEGIAIGHKYGEQCGSHFRYVQQKDLYVLKGRTVKVLSNPKSRGVIEEVYNYINKNRHTLFHSEQILITSRILENKLEADQIVNEVIDMIERTYSYLTA</sequence>
<keyword evidence="5" id="KW-0479">Metal-binding</keyword>
<proteinExistence type="inferred from homology"/>
<dbReference type="PANTHER" id="PTHR10642">
    <property type="entry name" value="RIBONUCLEASE H1"/>
    <property type="match status" value="1"/>
</dbReference>
<dbReference type="InterPro" id="IPR011320">
    <property type="entry name" value="RNase_H1_N"/>
</dbReference>
<dbReference type="EC" id="3.1.26.4" evidence="3"/>
<dbReference type="InterPro" id="IPR036397">
    <property type="entry name" value="RNaseH_sf"/>
</dbReference>
<evidence type="ECO:0000256" key="6">
    <source>
        <dbReference type="ARBA" id="ARBA00022759"/>
    </source>
</evidence>
<keyword evidence="6" id="KW-0255">Endonuclease</keyword>
<evidence type="ECO:0000256" key="4">
    <source>
        <dbReference type="ARBA" id="ARBA00022722"/>
    </source>
</evidence>
<name>A0ABW3GVP3_9BACL</name>
<dbReference type="InterPro" id="IPR050092">
    <property type="entry name" value="RNase_H"/>
</dbReference>
<dbReference type="InterPro" id="IPR012337">
    <property type="entry name" value="RNaseH-like_sf"/>
</dbReference>
<dbReference type="SUPFAM" id="SSF53098">
    <property type="entry name" value="Ribonuclease H-like"/>
    <property type="match status" value="1"/>
</dbReference>
<dbReference type="Gene3D" id="6.10.250.2650">
    <property type="match status" value="1"/>
</dbReference>
<dbReference type="SUPFAM" id="SSF55658">
    <property type="entry name" value="L9 N-domain-like"/>
    <property type="match status" value="1"/>
</dbReference>
<dbReference type="Pfam" id="PF00075">
    <property type="entry name" value="RNase_H"/>
    <property type="match status" value="1"/>
</dbReference>
<comment type="catalytic activity">
    <reaction evidence="1">
        <text>Endonucleolytic cleavage to 5'-phosphomonoester.</text>
        <dbReference type="EC" id="3.1.26.4"/>
    </reaction>
</comment>
<evidence type="ECO:0000256" key="5">
    <source>
        <dbReference type="ARBA" id="ARBA00022723"/>
    </source>
</evidence>
<dbReference type="InterPro" id="IPR002156">
    <property type="entry name" value="RNaseH_domain"/>
</dbReference>
<dbReference type="RefSeq" id="WP_381009976.1">
    <property type="nucleotide sequence ID" value="NZ_JBHTJF010000016.1"/>
</dbReference>
<dbReference type="Proteomes" id="UP001596976">
    <property type="component" value="Unassembled WGS sequence"/>
</dbReference>
<dbReference type="Gene3D" id="1.10.8.1130">
    <property type="entry name" value="Bacterial toxin RNase RnlA/LsoA, C-terminal Dmd-binding domain"/>
    <property type="match status" value="1"/>
</dbReference>
<protein>
    <recommendedName>
        <fullName evidence="3">ribonuclease H</fullName>
        <ecNumber evidence="3">3.1.26.4</ecNumber>
    </recommendedName>
</protein>
<keyword evidence="7" id="KW-0378">Hydrolase</keyword>
<evidence type="ECO:0000256" key="7">
    <source>
        <dbReference type="ARBA" id="ARBA00022801"/>
    </source>
</evidence>
<organism evidence="9 10">
    <name type="scientific">Savagea faecisuis</name>
    <dbReference type="NCBI Taxonomy" id="1274803"/>
    <lineage>
        <taxon>Bacteria</taxon>
        <taxon>Bacillati</taxon>
        <taxon>Bacillota</taxon>
        <taxon>Bacilli</taxon>
        <taxon>Bacillales</taxon>
        <taxon>Caryophanaceae</taxon>
        <taxon>Savagea</taxon>
    </lineage>
</organism>
<accession>A0ABW3GVP3</accession>
<dbReference type="Pfam" id="PF19034">
    <property type="entry name" value="RnlA-toxin_DBD"/>
    <property type="match status" value="1"/>
</dbReference>
<dbReference type="PANTHER" id="PTHR10642:SF26">
    <property type="entry name" value="RIBONUCLEASE H1"/>
    <property type="match status" value="1"/>
</dbReference>
<comment type="similarity">
    <text evidence="2">Belongs to the RNase H family.</text>
</comment>
<dbReference type="EMBL" id="JBHTJF010000016">
    <property type="protein sequence ID" value="MFD0942929.1"/>
    <property type="molecule type" value="Genomic_DNA"/>
</dbReference>
<dbReference type="PROSITE" id="PS50879">
    <property type="entry name" value="RNASE_H_1"/>
    <property type="match status" value="1"/>
</dbReference>
<dbReference type="Gene3D" id="3.30.160.690">
    <property type="entry name" value="Bacterial toxin RNase RnlA/LsoA, N repeated domain"/>
    <property type="match status" value="1"/>
</dbReference>
<gene>
    <name evidence="9" type="ORF">ACFQ0V_04000</name>
</gene>
<evidence type="ECO:0000259" key="8">
    <source>
        <dbReference type="PROSITE" id="PS50879"/>
    </source>
</evidence>
<dbReference type="InterPro" id="IPR009027">
    <property type="entry name" value="Ribosomal_bL9/RNase_H1_N"/>
</dbReference>
<keyword evidence="4" id="KW-0540">Nuclease</keyword>
<evidence type="ECO:0000313" key="9">
    <source>
        <dbReference type="EMBL" id="MFD0942929.1"/>
    </source>
</evidence>
<reference evidence="10" key="1">
    <citation type="journal article" date="2019" name="Int. J. Syst. Evol. Microbiol.">
        <title>The Global Catalogue of Microorganisms (GCM) 10K type strain sequencing project: providing services to taxonomists for standard genome sequencing and annotation.</title>
        <authorList>
            <consortium name="The Broad Institute Genomics Platform"/>
            <consortium name="The Broad Institute Genome Sequencing Center for Infectious Disease"/>
            <person name="Wu L."/>
            <person name="Ma J."/>
        </authorList>
    </citation>
    <scope>NUCLEOTIDE SEQUENCE [LARGE SCALE GENOMIC DNA]</scope>
    <source>
        <strain evidence="10">CCUG 63563</strain>
    </source>
</reference>
<dbReference type="InterPro" id="IPR037056">
    <property type="entry name" value="RNase_H1_N_sf"/>
</dbReference>
<dbReference type="Pfam" id="PF01693">
    <property type="entry name" value="Cauli_VI"/>
    <property type="match status" value="1"/>
</dbReference>
<evidence type="ECO:0000256" key="2">
    <source>
        <dbReference type="ARBA" id="ARBA00005300"/>
    </source>
</evidence>
<dbReference type="InterPro" id="IPR043994">
    <property type="entry name" value="RnlA/LsoA-toxin_DBD"/>
</dbReference>
<dbReference type="Gene3D" id="3.40.970.10">
    <property type="entry name" value="Ribonuclease H1, N-terminal domain"/>
    <property type="match status" value="1"/>
</dbReference>
<feature type="domain" description="RNase H type-1" evidence="8">
    <location>
        <begin position="64"/>
        <end position="201"/>
    </location>
</feature>
<dbReference type="Gene3D" id="3.30.420.10">
    <property type="entry name" value="Ribonuclease H-like superfamily/Ribonuclease H"/>
    <property type="match status" value="1"/>
</dbReference>
<keyword evidence="10" id="KW-1185">Reference proteome</keyword>